<reference evidence="2 3" key="1">
    <citation type="submission" date="2020-12" db="EMBL/GenBank/DDBJ databases">
        <authorList>
            <person name="Lu T."/>
            <person name="Wang Q."/>
            <person name="Han X."/>
        </authorList>
    </citation>
    <scope>NUCLEOTIDE SEQUENCE [LARGE SCALE GENOMIC DNA]</scope>
    <source>
        <strain evidence="2 3">WQ 585</strain>
    </source>
</reference>
<name>A0ABS1EHR1_9BURK</name>
<accession>A0ABS1EHR1</accession>
<evidence type="ECO:0000313" key="3">
    <source>
        <dbReference type="Proteomes" id="UP000635316"/>
    </source>
</evidence>
<dbReference type="Proteomes" id="UP000635316">
    <property type="component" value="Unassembled WGS sequence"/>
</dbReference>
<dbReference type="RefSeq" id="WP_200239376.1">
    <property type="nucleotide sequence ID" value="NZ_JAENGP010000025.1"/>
</dbReference>
<dbReference type="EMBL" id="JAENGP010000025">
    <property type="protein sequence ID" value="MBK1782577.1"/>
    <property type="molecule type" value="Genomic_DNA"/>
</dbReference>
<protein>
    <submittedName>
        <fullName evidence="2">Inovirus Gp2 family protein</fullName>
    </submittedName>
</protein>
<feature type="domain" description="YagK/YfjJ C-terminal" evidence="1">
    <location>
        <begin position="26"/>
        <end position="194"/>
    </location>
</feature>
<dbReference type="InterPro" id="IPR057271">
    <property type="entry name" value="YagK_YfjJ_C"/>
</dbReference>
<comment type="caution">
    <text evidence="2">The sequence shown here is derived from an EMBL/GenBank/DDBJ whole genome shotgun (WGS) entry which is preliminary data.</text>
</comment>
<evidence type="ECO:0000313" key="2">
    <source>
        <dbReference type="EMBL" id="MBK1782577.1"/>
    </source>
</evidence>
<organism evidence="2 3">
    <name type="scientific">Advenella mandrilli</name>
    <dbReference type="NCBI Taxonomy" id="2800330"/>
    <lineage>
        <taxon>Bacteria</taxon>
        <taxon>Pseudomonadati</taxon>
        <taxon>Pseudomonadota</taxon>
        <taxon>Betaproteobacteria</taxon>
        <taxon>Burkholderiales</taxon>
        <taxon>Alcaligenaceae</taxon>
    </lineage>
</organism>
<dbReference type="Pfam" id="PF11726">
    <property type="entry name" value="YagK_YfjJ_C"/>
    <property type="match status" value="1"/>
</dbReference>
<keyword evidence="3" id="KW-1185">Reference proteome</keyword>
<gene>
    <name evidence="2" type="ORF">JHL22_15295</name>
</gene>
<sequence length="195" mass="22977">MTSNKFTYNPKYQSRIKTTLDNSLSVHPRTMVVRVDLRLPEKYETTSISPITRFFESLKSKINHDLACKEQCWQKKLFCQLRYAWVREIGPINGKKHFHVLLFLNKDIYHSLGDFSLEAGNLSAMIRQAWCSALNLSFPEYQQLVHFPKNGTIYIDVNHQDYPQQLYRFWERANYLAKEATKHYGVGERSFGCSR</sequence>
<proteinExistence type="predicted"/>
<evidence type="ECO:0000259" key="1">
    <source>
        <dbReference type="Pfam" id="PF11726"/>
    </source>
</evidence>